<evidence type="ECO:0000313" key="2">
    <source>
        <dbReference type="Proteomes" id="UP000590524"/>
    </source>
</evidence>
<sequence length="68" mass="7307">MIADKTNHAQPVGNINITAEMIKAGAMEMRRFQIGEPLERVAEAVYLAMVIEANAHTTGSGGGWPLNI</sequence>
<comment type="caution">
    <text evidence="1">The sequence shown here is derived from an EMBL/GenBank/DDBJ whole genome shotgun (WGS) entry which is preliminary data.</text>
</comment>
<dbReference type="EMBL" id="JACIEU010000006">
    <property type="protein sequence ID" value="MBB4148012.1"/>
    <property type="molecule type" value="Genomic_DNA"/>
</dbReference>
<organism evidence="1 2">
    <name type="scientific">Sphingobium scionense</name>
    <dbReference type="NCBI Taxonomy" id="1404341"/>
    <lineage>
        <taxon>Bacteria</taxon>
        <taxon>Pseudomonadati</taxon>
        <taxon>Pseudomonadota</taxon>
        <taxon>Alphaproteobacteria</taxon>
        <taxon>Sphingomonadales</taxon>
        <taxon>Sphingomonadaceae</taxon>
        <taxon>Sphingobium</taxon>
    </lineage>
</organism>
<name>A0A7W6LRH3_9SPHN</name>
<proteinExistence type="predicted"/>
<evidence type="ECO:0000313" key="1">
    <source>
        <dbReference type="EMBL" id="MBB4148012.1"/>
    </source>
</evidence>
<protein>
    <submittedName>
        <fullName evidence="1">Uncharacterized protein</fullName>
    </submittedName>
</protein>
<reference evidence="1 2" key="1">
    <citation type="submission" date="2020-08" db="EMBL/GenBank/DDBJ databases">
        <title>Genomic Encyclopedia of Type Strains, Phase IV (KMG-IV): sequencing the most valuable type-strain genomes for metagenomic binning, comparative biology and taxonomic classification.</title>
        <authorList>
            <person name="Goeker M."/>
        </authorList>
    </citation>
    <scope>NUCLEOTIDE SEQUENCE [LARGE SCALE GENOMIC DNA]</scope>
    <source>
        <strain evidence="1 2">DSM 19371</strain>
    </source>
</reference>
<dbReference type="Proteomes" id="UP000590524">
    <property type="component" value="Unassembled WGS sequence"/>
</dbReference>
<keyword evidence="2" id="KW-1185">Reference proteome</keyword>
<gene>
    <name evidence="1" type="ORF">GGQ90_001790</name>
</gene>
<dbReference type="AlphaFoldDB" id="A0A7W6LRH3"/>
<dbReference type="RefSeq" id="WP_188081791.1">
    <property type="nucleotide sequence ID" value="NZ_JACIEU010000006.1"/>
</dbReference>
<accession>A0A7W6LRH3</accession>